<proteinExistence type="inferred from homology"/>
<evidence type="ECO:0000259" key="2">
    <source>
        <dbReference type="Pfam" id="PF01977"/>
    </source>
</evidence>
<organism evidence="5 6">
    <name type="scientific">Salicibibacter cibarius</name>
    <dbReference type="NCBI Taxonomy" id="2743000"/>
    <lineage>
        <taxon>Bacteria</taxon>
        <taxon>Bacillati</taxon>
        <taxon>Bacillota</taxon>
        <taxon>Bacilli</taxon>
        <taxon>Bacillales</taxon>
        <taxon>Bacillaceae</taxon>
        <taxon>Salicibibacter</taxon>
    </lineage>
</organism>
<evidence type="ECO:0000313" key="6">
    <source>
        <dbReference type="Proteomes" id="UP000595823"/>
    </source>
</evidence>
<comment type="similarity">
    <text evidence="1">Belongs to the UbiD family.</text>
</comment>
<evidence type="ECO:0000256" key="1">
    <source>
        <dbReference type="ARBA" id="ARBA00010021"/>
    </source>
</evidence>
<evidence type="ECO:0000259" key="3">
    <source>
        <dbReference type="Pfam" id="PF20695"/>
    </source>
</evidence>
<feature type="domain" description="3-octaprenyl-4-hydroxybenzoate carboxy-lyase-like Rift-related" evidence="2">
    <location>
        <begin position="96"/>
        <end position="294"/>
    </location>
</feature>
<reference evidence="5 6" key="1">
    <citation type="submission" date="2020-06" db="EMBL/GenBank/DDBJ databases">
        <title>Genomic analysis of Salicibibacter sp. NKC5-3.</title>
        <authorList>
            <person name="Oh Y.J."/>
        </authorList>
    </citation>
    <scope>NUCLEOTIDE SEQUENCE [LARGE SCALE GENOMIC DNA]</scope>
    <source>
        <strain evidence="5 6">NKC5-3</strain>
    </source>
</reference>
<dbReference type="GO" id="GO:0016831">
    <property type="term" value="F:carboxy-lyase activity"/>
    <property type="evidence" value="ECO:0007669"/>
    <property type="project" value="InterPro"/>
</dbReference>
<dbReference type="Gene3D" id="3.40.1670.10">
    <property type="entry name" value="UbiD C-terminal domain-like"/>
    <property type="match status" value="1"/>
</dbReference>
<dbReference type="InterPro" id="IPR049381">
    <property type="entry name" value="UbiD-like_C"/>
</dbReference>
<dbReference type="Pfam" id="PF20696">
    <property type="entry name" value="UbiD_C"/>
    <property type="match status" value="1"/>
</dbReference>
<dbReference type="RefSeq" id="WP_200124327.1">
    <property type="nucleotide sequence ID" value="NZ_CP054705.1"/>
</dbReference>
<dbReference type="Pfam" id="PF20695">
    <property type="entry name" value="UbiD_N"/>
    <property type="match status" value="1"/>
</dbReference>
<dbReference type="Pfam" id="PF01977">
    <property type="entry name" value="UbiD"/>
    <property type="match status" value="1"/>
</dbReference>
<dbReference type="Proteomes" id="UP000595823">
    <property type="component" value="Chromosome"/>
</dbReference>
<keyword evidence="6" id="KW-1185">Reference proteome</keyword>
<accession>A0A7T6Z569</accession>
<dbReference type="GO" id="GO:0005737">
    <property type="term" value="C:cytoplasm"/>
    <property type="evidence" value="ECO:0007669"/>
    <property type="project" value="TreeGrafter"/>
</dbReference>
<name>A0A7T6Z569_9BACI</name>
<evidence type="ECO:0000313" key="5">
    <source>
        <dbReference type="EMBL" id="QQK77205.1"/>
    </source>
</evidence>
<evidence type="ECO:0000259" key="4">
    <source>
        <dbReference type="Pfam" id="PF20696"/>
    </source>
</evidence>
<dbReference type="PANTHER" id="PTHR30108">
    <property type="entry name" value="3-OCTAPRENYL-4-HYDROXYBENZOATE CARBOXY-LYASE-RELATED"/>
    <property type="match status" value="1"/>
</dbReference>
<dbReference type="SUPFAM" id="SSF50475">
    <property type="entry name" value="FMN-binding split barrel"/>
    <property type="match status" value="1"/>
</dbReference>
<dbReference type="SUPFAM" id="SSF143968">
    <property type="entry name" value="UbiD C-terminal domain-like"/>
    <property type="match status" value="1"/>
</dbReference>
<dbReference type="EMBL" id="CP054705">
    <property type="protein sequence ID" value="QQK77205.1"/>
    <property type="molecule type" value="Genomic_DNA"/>
</dbReference>
<gene>
    <name evidence="5" type="ORF">HUG15_17550</name>
</gene>
<dbReference type="InterPro" id="IPR049383">
    <property type="entry name" value="UbiD-like_N"/>
</dbReference>
<dbReference type="InterPro" id="IPR002830">
    <property type="entry name" value="UbiD"/>
</dbReference>
<feature type="domain" description="3-octaprenyl-4-hydroxybenzoate carboxy-lyase-like C-terminal" evidence="4">
    <location>
        <begin position="302"/>
        <end position="422"/>
    </location>
</feature>
<sequence>MNPVSMRTLIESLENRNLLYRINKEVDPKYELGAVVKTKNGQKPFLFENIKGYQSSMVAGLGGDRELMADSIGVSSSELIPSLIESIVHPMKTNTIQSKSAPVHENVVFPPFNLDEHFPIPTFHEEDCGPYFVSGVLVVKEPNGQKRYTSIRRMGFIGVNKTNIAITSPELQRHYSTFEKNNEPLEVAIMFGVVPAVVLTSQVSTHLFHTDKLDVASALLGQPLDVVQCRTVDLEVLAEAEIVLEGRMLPYERDSEGTFAELGGYYGGDMEQPIVEMSALTYRKNAISQTILPASAEEKLPMCLVREMTLLSTVRQVVENVQAAHVTMAAAARLHAVIQIDKKTDGDGKQAAMAAFASDKDLKHVVVVDDDVDLYNPEDVEWAIATRVQADIDVMIMPGAKGSPLEASHNLRGVTAKMGVDATIPLAQKTEFRRASIPLDIDLNDYL</sequence>
<feature type="domain" description="3-octaprenyl-4-hydroxybenzoate carboxy-lyase-like N-terminal" evidence="3">
    <location>
        <begin position="10"/>
        <end position="86"/>
    </location>
</feature>
<protein>
    <submittedName>
        <fullName evidence="5">UbiD family decarboxylase</fullName>
    </submittedName>
</protein>
<dbReference type="NCBIfam" id="TIGR00148">
    <property type="entry name" value="UbiD family decarboxylase"/>
    <property type="match status" value="1"/>
</dbReference>
<dbReference type="PANTHER" id="PTHR30108:SF21">
    <property type="entry name" value="4-HYDROXYBENZOATE DECARBOXYLASE"/>
    <property type="match status" value="1"/>
</dbReference>
<dbReference type="AlphaFoldDB" id="A0A7T6Z569"/>
<dbReference type="KEGG" id="scia:HUG15_17550"/>
<dbReference type="InterPro" id="IPR048304">
    <property type="entry name" value="UbiD_Rift_dom"/>
</dbReference>